<reference evidence="2" key="1">
    <citation type="submission" date="2022-11" db="UniProtKB">
        <authorList>
            <consortium name="WormBaseParasite"/>
        </authorList>
    </citation>
    <scope>IDENTIFICATION</scope>
</reference>
<evidence type="ECO:0000313" key="2">
    <source>
        <dbReference type="WBParaSite" id="nRc.2.0.1.t40350-RA"/>
    </source>
</evidence>
<dbReference type="WBParaSite" id="nRc.2.0.1.t40350-RA">
    <property type="protein sequence ID" value="nRc.2.0.1.t40350-RA"/>
    <property type="gene ID" value="nRc.2.0.1.g40350"/>
</dbReference>
<accession>A0A915KQJ4</accession>
<dbReference type="AlphaFoldDB" id="A0A915KQJ4"/>
<protein>
    <submittedName>
        <fullName evidence="2">Uncharacterized protein</fullName>
    </submittedName>
</protein>
<organism evidence="1 2">
    <name type="scientific">Romanomermis culicivorax</name>
    <name type="common">Nematode worm</name>
    <dbReference type="NCBI Taxonomy" id="13658"/>
    <lineage>
        <taxon>Eukaryota</taxon>
        <taxon>Metazoa</taxon>
        <taxon>Ecdysozoa</taxon>
        <taxon>Nematoda</taxon>
        <taxon>Enoplea</taxon>
        <taxon>Dorylaimia</taxon>
        <taxon>Mermithida</taxon>
        <taxon>Mermithoidea</taxon>
        <taxon>Mermithidae</taxon>
        <taxon>Romanomermis</taxon>
    </lineage>
</organism>
<proteinExistence type="predicted"/>
<name>A0A915KQJ4_ROMCU</name>
<evidence type="ECO:0000313" key="1">
    <source>
        <dbReference type="Proteomes" id="UP000887565"/>
    </source>
</evidence>
<sequence length="67" mass="7505">MLIVTIKIATICPETGNGFLIIEALKKDGTTLYWGGSRKFFAKLDKKIVVMAKGEINRQFIDQYLPG</sequence>
<keyword evidence="1" id="KW-1185">Reference proteome</keyword>
<dbReference type="Proteomes" id="UP000887565">
    <property type="component" value="Unplaced"/>
</dbReference>